<reference evidence="1" key="1">
    <citation type="journal article" date="2018" name="Genome Biol.">
        <title>SKESA: strategic k-mer extension for scrupulous assemblies.</title>
        <authorList>
            <person name="Souvorov A."/>
            <person name="Agarwala R."/>
            <person name="Lipman D.J."/>
        </authorList>
    </citation>
    <scope>NUCLEOTIDE SEQUENCE</scope>
    <source>
        <strain evidence="1">AUSMDU00005748</strain>
    </source>
</reference>
<name>A0AAD3UHG7_KLEOX</name>
<dbReference type="Proteomes" id="UP000868497">
    <property type="component" value="Unassembled WGS sequence"/>
</dbReference>
<dbReference type="AlphaFoldDB" id="A0AAD3UHG7"/>
<dbReference type="EMBL" id="DACXIC010000002">
    <property type="protein sequence ID" value="HAU4355151.1"/>
    <property type="molecule type" value="Genomic_DNA"/>
</dbReference>
<sequence>MHIDPHSDPKAWESYFKSIIWLHYKPANCCDLPDSHGGDFGLECYTLSGHVFQCYLPEQSSDIDKLYKAQQKKIYNDIQKFSKDNVKELEELFGTLKISRWILATPYNKSAKLSQYCTKKSLKVRQLGLPYVADDFQIIVQTESSYSQEAFLLRRDSYQLSLNLDDTTVEGALEFISDNSSFLEKLNLKLPKIHDSMSRQEQIRNFLIQKFLDYQNLLDTLKKNWVDIYEIVYKCIQQRENNLVGMFMLAPSNAQPSKIMTDQIEALKKCIEEEVPTFKQSDLEKITWGVISDWLIRCPLDF</sequence>
<accession>A0AAD3UHG7</accession>
<protein>
    <submittedName>
        <fullName evidence="1">Uncharacterized protein</fullName>
    </submittedName>
</protein>
<evidence type="ECO:0000313" key="2">
    <source>
        <dbReference type="Proteomes" id="UP000868497"/>
    </source>
</evidence>
<organism evidence="1 2">
    <name type="scientific">Klebsiella oxytoca</name>
    <dbReference type="NCBI Taxonomy" id="571"/>
    <lineage>
        <taxon>Bacteria</taxon>
        <taxon>Pseudomonadati</taxon>
        <taxon>Pseudomonadota</taxon>
        <taxon>Gammaproteobacteria</taxon>
        <taxon>Enterobacterales</taxon>
        <taxon>Enterobacteriaceae</taxon>
        <taxon>Klebsiella/Raoultella group</taxon>
        <taxon>Klebsiella</taxon>
    </lineage>
</organism>
<gene>
    <name evidence="1" type="ORF">F6W21_02280</name>
</gene>
<comment type="caution">
    <text evidence="1">The sequence shown here is derived from an EMBL/GenBank/DDBJ whole genome shotgun (WGS) entry which is preliminary data.</text>
</comment>
<evidence type="ECO:0000313" key="1">
    <source>
        <dbReference type="EMBL" id="HAU4355151.1"/>
    </source>
</evidence>
<reference evidence="1" key="2">
    <citation type="submission" date="2019-09" db="EMBL/GenBank/DDBJ databases">
        <authorList>
            <consortium name="NCBI Pathogen Detection Project"/>
        </authorList>
    </citation>
    <scope>NUCLEOTIDE SEQUENCE</scope>
    <source>
        <strain evidence="1">AUSMDU00005748</strain>
    </source>
</reference>
<proteinExistence type="predicted"/>